<accession>A0A0F9MLP0</accession>
<sequence>MTRIEGIRKRIEEEENESIFTSKDREDTFWLVKMVEEQRRLIENAYGIINSRGYAKLWVEQVDALLNELGEGK</sequence>
<dbReference type="AlphaFoldDB" id="A0A0F9MLP0"/>
<proteinExistence type="predicted"/>
<comment type="caution">
    <text evidence="1">The sequence shown here is derived from an EMBL/GenBank/DDBJ whole genome shotgun (WGS) entry which is preliminary data.</text>
</comment>
<evidence type="ECO:0000313" key="1">
    <source>
        <dbReference type="EMBL" id="KKN08160.1"/>
    </source>
</evidence>
<organism evidence="1">
    <name type="scientific">marine sediment metagenome</name>
    <dbReference type="NCBI Taxonomy" id="412755"/>
    <lineage>
        <taxon>unclassified sequences</taxon>
        <taxon>metagenomes</taxon>
        <taxon>ecological metagenomes</taxon>
    </lineage>
</organism>
<reference evidence="1" key="1">
    <citation type="journal article" date="2015" name="Nature">
        <title>Complex archaea that bridge the gap between prokaryotes and eukaryotes.</title>
        <authorList>
            <person name="Spang A."/>
            <person name="Saw J.H."/>
            <person name="Jorgensen S.L."/>
            <person name="Zaremba-Niedzwiedzka K."/>
            <person name="Martijn J."/>
            <person name="Lind A.E."/>
            <person name="van Eijk R."/>
            <person name="Schleper C."/>
            <person name="Guy L."/>
            <person name="Ettema T.J."/>
        </authorList>
    </citation>
    <scope>NUCLEOTIDE SEQUENCE</scope>
</reference>
<dbReference type="EMBL" id="LAZR01004487">
    <property type="protein sequence ID" value="KKN08160.1"/>
    <property type="molecule type" value="Genomic_DNA"/>
</dbReference>
<name>A0A0F9MLP0_9ZZZZ</name>
<gene>
    <name evidence="1" type="ORF">LCGC14_1059370</name>
</gene>
<protein>
    <submittedName>
        <fullName evidence="1">Uncharacterized protein</fullName>
    </submittedName>
</protein>